<proteinExistence type="predicted"/>
<protein>
    <submittedName>
        <fullName evidence="2">Uncharacterized protein</fullName>
    </submittedName>
</protein>
<feature type="transmembrane region" description="Helical" evidence="1">
    <location>
        <begin position="105"/>
        <end position="132"/>
    </location>
</feature>
<reference evidence="2 3" key="1">
    <citation type="submission" date="2019-03" db="EMBL/GenBank/DDBJ databases">
        <title>Deep-cultivation of Planctomycetes and their phenomic and genomic characterization uncovers novel biology.</title>
        <authorList>
            <person name="Wiegand S."/>
            <person name="Jogler M."/>
            <person name="Boedeker C."/>
            <person name="Pinto D."/>
            <person name="Vollmers J."/>
            <person name="Rivas-Marin E."/>
            <person name="Kohn T."/>
            <person name="Peeters S.H."/>
            <person name="Heuer A."/>
            <person name="Rast P."/>
            <person name="Oberbeckmann S."/>
            <person name="Bunk B."/>
            <person name="Jeske O."/>
            <person name="Meyerdierks A."/>
            <person name="Storesund J.E."/>
            <person name="Kallscheuer N."/>
            <person name="Luecker S."/>
            <person name="Lage O.M."/>
            <person name="Pohl T."/>
            <person name="Merkel B.J."/>
            <person name="Hornburger P."/>
            <person name="Mueller R.-W."/>
            <person name="Bruemmer F."/>
            <person name="Labrenz M."/>
            <person name="Spormann A.M."/>
            <person name="Op den Camp H."/>
            <person name="Overmann J."/>
            <person name="Amann R."/>
            <person name="Jetten M.S.M."/>
            <person name="Mascher T."/>
            <person name="Medema M.H."/>
            <person name="Devos D.P."/>
            <person name="Kaster A.-K."/>
            <person name="Ovreas L."/>
            <person name="Rohde M."/>
            <person name="Galperin M.Y."/>
            <person name="Jogler C."/>
        </authorList>
    </citation>
    <scope>NUCLEOTIDE SEQUENCE [LARGE SCALE GENOMIC DNA]</scope>
    <source>
        <strain evidence="2 3">Enr10</strain>
    </source>
</reference>
<organism evidence="2 3">
    <name type="scientific">Gimesia panareensis</name>
    <dbReference type="NCBI Taxonomy" id="2527978"/>
    <lineage>
        <taxon>Bacteria</taxon>
        <taxon>Pseudomonadati</taxon>
        <taxon>Planctomycetota</taxon>
        <taxon>Planctomycetia</taxon>
        <taxon>Planctomycetales</taxon>
        <taxon>Planctomycetaceae</taxon>
        <taxon>Gimesia</taxon>
    </lineage>
</organism>
<feature type="transmembrane region" description="Helical" evidence="1">
    <location>
        <begin position="153"/>
        <end position="170"/>
    </location>
</feature>
<evidence type="ECO:0000313" key="2">
    <source>
        <dbReference type="EMBL" id="QDT28721.1"/>
    </source>
</evidence>
<keyword evidence="3" id="KW-1185">Reference proteome</keyword>
<keyword evidence="1" id="KW-0472">Membrane</keyword>
<accession>A0A517QAS8</accession>
<sequence>MKQSTLIWTILMVAGGAYILYQASQGHGRVFVREVPVEAKSSVKGSEQTYEWTKYQVVPAKDKNQKDVRFNLSRTIGLWVAAFCTLAIFSFLYGDNPVYKFTESVFVGVSAGYAMVVAFWSEIIPNLFGKLFPSKAKEIFFLDIEEKSMEPDLWYLVPLVMSVLLLLRLSPKGSWLARWPLAFFIGATAGIRLISYLEADFVGQIQNTIMPFIVFGADGSWQIVESLKNTIIILGVVSCMVYFFFSIEHEGFVKYVSRLGVWFLMVTFGASFAYTVMGRIALLSGRLEFLFQDWLGIGS</sequence>
<feature type="transmembrane region" description="Helical" evidence="1">
    <location>
        <begin position="176"/>
        <end position="195"/>
    </location>
</feature>
<dbReference type="Proteomes" id="UP000315647">
    <property type="component" value="Chromosome"/>
</dbReference>
<gene>
    <name evidence="2" type="ORF">Enr10x_40660</name>
</gene>
<name>A0A517QAS8_9PLAN</name>
<dbReference type="RefSeq" id="WP_145451089.1">
    <property type="nucleotide sequence ID" value="NZ_CP037421.1"/>
</dbReference>
<evidence type="ECO:0000256" key="1">
    <source>
        <dbReference type="SAM" id="Phobius"/>
    </source>
</evidence>
<feature type="transmembrane region" description="Helical" evidence="1">
    <location>
        <begin position="259"/>
        <end position="282"/>
    </location>
</feature>
<feature type="transmembrane region" description="Helical" evidence="1">
    <location>
        <begin position="76"/>
        <end position="93"/>
    </location>
</feature>
<feature type="transmembrane region" description="Helical" evidence="1">
    <location>
        <begin position="6"/>
        <end position="23"/>
    </location>
</feature>
<keyword evidence="1" id="KW-1133">Transmembrane helix</keyword>
<dbReference type="AlphaFoldDB" id="A0A517QAS8"/>
<feature type="transmembrane region" description="Helical" evidence="1">
    <location>
        <begin position="230"/>
        <end position="247"/>
    </location>
</feature>
<keyword evidence="1" id="KW-0812">Transmembrane</keyword>
<evidence type="ECO:0000313" key="3">
    <source>
        <dbReference type="Proteomes" id="UP000315647"/>
    </source>
</evidence>
<dbReference type="EMBL" id="CP037421">
    <property type="protein sequence ID" value="QDT28721.1"/>
    <property type="molecule type" value="Genomic_DNA"/>
</dbReference>